<feature type="region of interest" description="Disordered" evidence="1">
    <location>
        <begin position="173"/>
        <end position="213"/>
    </location>
</feature>
<dbReference type="EMBL" id="AEIJ01000404">
    <property type="status" value="NOT_ANNOTATED_CDS"/>
    <property type="molecule type" value="Genomic_DNA"/>
</dbReference>
<evidence type="ECO:0000313" key="4">
    <source>
        <dbReference type="Proteomes" id="UP000017200"/>
    </source>
</evidence>
<dbReference type="OrthoDB" id="2535750at2759"/>
<feature type="compositionally biased region" description="Low complexity" evidence="1">
    <location>
        <begin position="9"/>
        <end position="24"/>
    </location>
</feature>
<dbReference type="EnsemblFungi" id="MVLG_04119T0">
    <property type="protein sequence ID" value="MVLG_04119T0"/>
    <property type="gene ID" value="MVLG_04119"/>
</dbReference>
<sequence>MMDIDGDDTTTLTTTSSANATSSSTLHRQGVGHFSRLPPELQRCIFFLVRNEVNKVNYCLRRPICKALLAQQRAALYHSIDLRSWAQFEALFYTTLMTSPGLGGLISSLKINPTASYLELKENHESAMWGNSDRTELEDVEIDRESCPTLRQHEILAGFRAMTWLKSLSWVGDAGGEEEGEGENDEAYDDLGVEGEDDDRRDDSTFSDGNDDAEEPFDLLTVILSDEFARSCAPSLYRFRIIFPARSRVTPRQLARLASHPSLRDLAFFIPPLKEDEPEWDLNVKTYPEVSLPGIRKVTIAGSFSSSRLLGFVACFTHAEKVYLCPEWGDQNLVPYLRSLSTQLCDLAIVCSQYMAWDYRPVDVFDETLAHFTRLRHLSLEGAVQLTPVFWESIVQLPSLESIVLEEGTEPPYQDLVGFLTSPQRPAGVLQMLALDQYRQFRMGGRLEIADSGRINDYFARLNDPSVDVATTVLVKGWILPEWREGFIRFREAEKLLGLIGETGVRITGSFFDALIITRVFLILWERVREAEQSGGVLGQGLEALPDETDEQCFDRYGMMYIRSLLGDKGWEIMEKSWFG</sequence>
<dbReference type="InParanoid" id="U5HA85"/>
<keyword evidence="4" id="KW-1185">Reference proteome</keyword>
<dbReference type="AlphaFoldDB" id="U5HA85"/>
<protein>
    <submittedName>
        <fullName evidence="2 3">Uncharacterized protein</fullName>
    </submittedName>
</protein>
<feature type="region of interest" description="Disordered" evidence="1">
    <location>
        <begin position="1"/>
        <end position="24"/>
    </location>
</feature>
<gene>
    <name evidence="2" type="ORF">MVLG_04119</name>
</gene>
<accession>U5HA85</accession>
<reference evidence="2 4" key="3">
    <citation type="journal article" date="2015" name="BMC Genomics">
        <title>Sex and parasites: genomic and transcriptomic analysis of Microbotryum lychnidis-dioicae, the biotrophic and plant-castrating anther smut fungus.</title>
        <authorList>
            <person name="Perlin M.H."/>
            <person name="Amselem J."/>
            <person name="Fontanillas E."/>
            <person name="Toh S.S."/>
            <person name="Chen Z."/>
            <person name="Goldberg J."/>
            <person name="Duplessis S."/>
            <person name="Henrissat B."/>
            <person name="Young S."/>
            <person name="Zeng Q."/>
            <person name="Aguileta G."/>
            <person name="Petit E."/>
            <person name="Badouin H."/>
            <person name="Andrews J."/>
            <person name="Razeeq D."/>
            <person name="Gabaldon T."/>
            <person name="Quesneville H."/>
            <person name="Giraud T."/>
            <person name="Hood M.E."/>
            <person name="Schultz D.J."/>
            <person name="Cuomo C.A."/>
        </authorList>
    </citation>
    <scope>NUCLEOTIDE SEQUENCE [LARGE SCALE GENOMIC DNA]</scope>
    <source>
        <strain evidence="4">p1A1 Lamole</strain>
        <strain evidence="2">P1A1 Lamole</strain>
    </source>
</reference>
<organism evidence="2">
    <name type="scientific">Microbotryum lychnidis-dioicae (strain p1A1 Lamole / MvSl-1064)</name>
    <name type="common">Anther smut fungus</name>
    <dbReference type="NCBI Taxonomy" id="683840"/>
    <lineage>
        <taxon>Eukaryota</taxon>
        <taxon>Fungi</taxon>
        <taxon>Dikarya</taxon>
        <taxon>Basidiomycota</taxon>
        <taxon>Pucciniomycotina</taxon>
        <taxon>Microbotryomycetes</taxon>
        <taxon>Microbotryales</taxon>
        <taxon>Microbotryaceae</taxon>
        <taxon>Microbotryum</taxon>
    </lineage>
</organism>
<reference evidence="2" key="2">
    <citation type="submission" date="2010-11" db="EMBL/GenBank/DDBJ databases">
        <authorList>
            <consortium name="The Broad Institute Genome Sequencing Platform"/>
            <person name="Earl A."/>
            <person name="Ward D."/>
            <person name="Feldgarden M."/>
            <person name="Gevers D."/>
            <person name="Butler R."/>
            <person name="Young S.K."/>
            <person name="Zeng Q."/>
            <person name="Gargeya S."/>
            <person name="Fitzgerald M."/>
            <person name="Haas B."/>
            <person name="Abouelleil A."/>
            <person name="Alvarado L."/>
            <person name="Arachchi H.M."/>
            <person name="Berlin A."/>
            <person name="Brown A."/>
            <person name="Chapman S.B."/>
            <person name="Chen Z."/>
            <person name="Dunbar C."/>
            <person name="Freedman E."/>
            <person name="Gearin G."/>
            <person name="Gellesch M."/>
            <person name="Goldberg J."/>
            <person name="Griggs A."/>
            <person name="Gujja S."/>
            <person name="Heilman E."/>
            <person name="Heiman D."/>
            <person name="Howarth C."/>
            <person name="Larson L."/>
            <person name="Lui A."/>
            <person name="MacDonald P.J.P."/>
            <person name="Mehta T."/>
            <person name="Montmayeur A."/>
            <person name="Murphy C."/>
            <person name="Neiman D."/>
            <person name="Pearson M."/>
            <person name="Priest M."/>
            <person name="Roberts A."/>
            <person name="Saif S."/>
            <person name="Shea T."/>
            <person name="Shenoy N."/>
            <person name="Sisk P."/>
            <person name="Stolte C."/>
            <person name="Sykes S."/>
            <person name="White J."/>
            <person name="Yandava C."/>
            <person name="Wortman J."/>
            <person name="Nusbaum C."/>
            <person name="Birren B."/>
        </authorList>
    </citation>
    <scope>NUCLEOTIDE SEQUENCE</scope>
    <source>
        <strain evidence="2">P1A1 Lamole</strain>
    </source>
</reference>
<feature type="compositionally biased region" description="Acidic residues" evidence="1">
    <location>
        <begin position="175"/>
        <end position="200"/>
    </location>
</feature>
<name>U5HA85_USTV1</name>
<reference evidence="4" key="1">
    <citation type="submission" date="2010-11" db="EMBL/GenBank/DDBJ databases">
        <title>The genome sequence of Microbotryum violaceum strain p1A1 Lamole.</title>
        <authorList>
            <person name="Cuomo C."/>
            <person name="Perlin M."/>
            <person name="Young S.K."/>
            <person name="Zeng Q."/>
            <person name="Gargeya S."/>
            <person name="Alvarado L."/>
            <person name="Berlin A."/>
            <person name="Chapman S.B."/>
            <person name="Chen Z."/>
            <person name="Freedman E."/>
            <person name="Gellesch M."/>
            <person name="Goldberg J."/>
            <person name="Griggs A."/>
            <person name="Gujja S."/>
            <person name="Heilman E."/>
            <person name="Heiman D."/>
            <person name="Howarth C."/>
            <person name="Mehta T."/>
            <person name="Neiman D."/>
            <person name="Pearson M."/>
            <person name="Roberts A."/>
            <person name="Saif S."/>
            <person name="Shea T."/>
            <person name="Shenoy N."/>
            <person name="Sisk P."/>
            <person name="Stolte C."/>
            <person name="Sykes S."/>
            <person name="White J."/>
            <person name="Yandava C."/>
            <person name="Haas B."/>
            <person name="Nusbaum C."/>
            <person name="Birren B."/>
        </authorList>
    </citation>
    <scope>NUCLEOTIDE SEQUENCE [LARGE SCALE GENOMIC DNA]</scope>
    <source>
        <strain evidence="4">p1A1 Lamole</strain>
    </source>
</reference>
<dbReference type="HOGENOM" id="CLU_470256_0_0_1"/>
<dbReference type="Proteomes" id="UP000017200">
    <property type="component" value="Unassembled WGS sequence"/>
</dbReference>
<evidence type="ECO:0000313" key="2">
    <source>
        <dbReference type="EMBL" id="KDE05526.1"/>
    </source>
</evidence>
<dbReference type="EMBL" id="GL541685">
    <property type="protein sequence ID" value="KDE05526.1"/>
    <property type="molecule type" value="Genomic_DNA"/>
</dbReference>
<proteinExistence type="predicted"/>
<reference evidence="3" key="4">
    <citation type="submission" date="2015-06" db="UniProtKB">
        <authorList>
            <consortium name="EnsemblFungi"/>
        </authorList>
    </citation>
    <scope>IDENTIFICATION</scope>
</reference>
<evidence type="ECO:0000313" key="3">
    <source>
        <dbReference type="EnsemblFungi" id="MVLG_04119T0"/>
    </source>
</evidence>
<evidence type="ECO:0000256" key="1">
    <source>
        <dbReference type="SAM" id="MobiDB-lite"/>
    </source>
</evidence>